<dbReference type="RefSeq" id="WP_057952711.1">
    <property type="nucleotide sequence ID" value="NZ_CP013118.1"/>
</dbReference>
<evidence type="ECO:0000256" key="3">
    <source>
        <dbReference type="PROSITE-ProRule" id="PRU01379"/>
    </source>
</evidence>
<dbReference type="SUPFAM" id="SSF49464">
    <property type="entry name" value="Carboxypeptidase regulatory domain-like"/>
    <property type="match status" value="2"/>
</dbReference>
<dbReference type="EMBL" id="CP013118">
    <property type="protein sequence ID" value="ALO15239.1"/>
    <property type="molecule type" value="Genomic_DNA"/>
</dbReference>
<dbReference type="Pfam" id="PF13620">
    <property type="entry name" value="CarboxypepD_reg"/>
    <property type="match status" value="2"/>
</dbReference>
<sequence length="1055" mass="115226">MKKLVLITLIGIMTFALNAQKSIIKFNIDSNKALQKISSVVSIDNVQGNTVVAYANDAELEEFKSLNYDFEFMPHPSTGKSLTMANTVAEMASWDRYPTHDVYLQMMQNFATNHPEICRLETIGQSEEGRDVVVLKITDNPDMEEAEPEYYYTGQMHGDEIVAYIMLLRLIDYTLENYGTLDRITNLVNNYEIWINPLSNPDGTYTSNNNTVSGATRYNSNSVDLNRNFPSPELPSPGSQNEAEIQMQIAFAEAHNFVGSSNLHSGIELVNYPWDSWTSSVKTHADHNWFEHVSRNYADTAQYNSPSGYMTGQDNGVTHGGDWYVVDGSRQDNMVYYHNCREITLELSNQKMLDSEDLPAHWNYNRDALIGFIEAISYGFSGIVTNTNDEPLHAKVEITGHDEDNSEVYTDADVGDYYRPIEPGTYDVTFSAEGYIAQTHSITVSDWETTTNFDVTLEPAAEVQLSGTVMDGQTGLPIENAEISFPGTSVSAVSTDASGHYSLTVFEDQYQISAYKNGYAQNNKTVTVTSENNVVDFALVTSEAITFETEIPENITLSGDVDWFRSNNQAYEGSYSVESGNISDDQVSTMTLTASTDAGTISFFRKISSESGFDFLKFKIDGTEQDTWSGESDWQEFSYSITAGSHTFTWEYEKDGSVSSGSDCGWIDYIELPSDAIATYDLTFVVTNGGTPIENATVSLPGYGAQSTNASGETLFTDVYATSNATLAYTVEATGFEAVEGTIAVTENKTITIDMNSGMAVTPSSLDFGDVTTDESSELSYEITASGLANDVTVTAPEGYMISNTSGSGFASSIVVPQSSGTIDQTVFVQFNPVTVTNYTGLISNESDGAPAQYVEVTGNGIAPNTPNIVISETSMDFGQVTIGEDSVKTYSVSGSDLTNDVVVTVSSDGPFAISTDGTSYTNSITLTQSGGTLATTDIMVKYAPTQEGPFGNEIIHESTDANTRTLSLSGDTPVGIDDMKNKISIYPNPATNHLTINNAENQKFILYDVSGKQRLTKTIDSNQHTISLNAYKKGVYVLKIFGPNNVSTLKFVKQ</sequence>
<evidence type="ECO:0000313" key="6">
    <source>
        <dbReference type="Proteomes" id="UP000064893"/>
    </source>
</evidence>
<protein>
    <submittedName>
        <fullName evidence="5">Zinc carboxypeptidase</fullName>
        <ecNumber evidence="5">3.4.17.-</ecNumber>
    </submittedName>
</protein>
<accession>A0A0S2HYU3</accession>
<dbReference type="SMART" id="SM00631">
    <property type="entry name" value="Zn_pept"/>
    <property type="match status" value="1"/>
</dbReference>
<dbReference type="PROSITE" id="PS00132">
    <property type="entry name" value="CARBOXYPEPT_ZN_1"/>
    <property type="match status" value="1"/>
</dbReference>
<dbReference type="Pfam" id="PF18962">
    <property type="entry name" value="Por_Secre_tail"/>
    <property type="match status" value="1"/>
</dbReference>
<dbReference type="InterPro" id="IPR008969">
    <property type="entry name" value="CarboxyPept-like_regulatory"/>
</dbReference>
<reference evidence="5 6" key="1">
    <citation type="submission" date="2015-11" db="EMBL/GenBank/DDBJ databases">
        <title>Description and complete genome sequence of a novel strain predominating in hypersaline microbial mats and representing a new family of the Bacteriodetes phylum.</title>
        <authorList>
            <person name="Spring S."/>
            <person name="Bunk B."/>
            <person name="Sproer C."/>
            <person name="Klenk H.-P."/>
        </authorList>
    </citation>
    <scope>NUCLEOTIDE SEQUENCE [LARGE SCALE GENOMIC DNA]</scope>
    <source>
        <strain evidence="5 6">L21-Spi-D4</strain>
    </source>
</reference>
<proteinExistence type="inferred from homology"/>
<evidence type="ECO:0000259" key="4">
    <source>
        <dbReference type="PROSITE" id="PS52035"/>
    </source>
</evidence>
<dbReference type="Proteomes" id="UP000064893">
    <property type="component" value="Chromosome"/>
</dbReference>
<comment type="similarity">
    <text evidence="1 3">Belongs to the peptidase M14 family.</text>
</comment>
<dbReference type="GO" id="GO:0005615">
    <property type="term" value="C:extracellular space"/>
    <property type="evidence" value="ECO:0007669"/>
    <property type="project" value="TreeGrafter"/>
</dbReference>
<dbReference type="PANTHER" id="PTHR11532:SF62">
    <property type="entry name" value="CARBOXYPEPTIDASE D"/>
    <property type="match status" value="1"/>
</dbReference>
<dbReference type="PATRIC" id="fig|1307839.3.peg.1691"/>
<dbReference type="SUPFAM" id="SSF53187">
    <property type="entry name" value="Zn-dependent exopeptidases"/>
    <property type="match status" value="1"/>
</dbReference>
<dbReference type="Gene3D" id="2.60.40.1120">
    <property type="entry name" value="Carboxypeptidase-like, regulatory domain"/>
    <property type="match status" value="2"/>
</dbReference>
<evidence type="ECO:0000256" key="2">
    <source>
        <dbReference type="ARBA" id="ARBA00023180"/>
    </source>
</evidence>
<dbReference type="GO" id="GO:0008270">
    <property type="term" value="F:zinc ion binding"/>
    <property type="evidence" value="ECO:0007669"/>
    <property type="project" value="InterPro"/>
</dbReference>
<dbReference type="InterPro" id="IPR050753">
    <property type="entry name" value="Peptidase_M14_domain"/>
</dbReference>
<dbReference type="InterPro" id="IPR000834">
    <property type="entry name" value="Peptidase_M14"/>
</dbReference>
<dbReference type="GO" id="GO:0004181">
    <property type="term" value="F:metallocarboxypeptidase activity"/>
    <property type="evidence" value="ECO:0007669"/>
    <property type="project" value="InterPro"/>
</dbReference>
<dbReference type="EC" id="3.4.17.-" evidence="5"/>
<keyword evidence="6" id="KW-1185">Reference proteome</keyword>
<feature type="domain" description="Peptidase M14" evidence="4">
    <location>
        <begin position="96"/>
        <end position="376"/>
    </location>
</feature>
<keyword evidence="5" id="KW-0378">Hydrolase</keyword>
<name>A0A0S2HYU3_9BACT</name>
<dbReference type="KEGG" id="blq:L21SP5_01594"/>
<dbReference type="AlphaFoldDB" id="A0A0S2HYU3"/>
<keyword evidence="5" id="KW-0645">Protease</keyword>
<dbReference type="GO" id="GO:0016485">
    <property type="term" value="P:protein processing"/>
    <property type="evidence" value="ECO:0007669"/>
    <property type="project" value="TreeGrafter"/>
</dbReference>
<dbReference type="PRINTS" id="PR00765">
    <property type="entry name" value="CRBOXYPTASEA"/>
</dbReference>
<dbReference type="GO" id="GO:0006518">
    <property type="term" value="P:peptide metabolic process"/>
    <property type="evidence" value="ECO:0007669"/>
    <property type="project" value="TreeGrafter"/>
</dbReference>
<dbReference type="InterPro" id="IPR057246">
    <property type="entry name" value="CARBOXYPEPT_ZN_1"/>
</dbReference>
<dbReference type="InterPro" id="IPR026444">
    <property type="entry name" value="Secre_tail"/>
</dbReference>
<dbReference type="Gene3D" id="3.40.630.10">
    <property type="entry name" value="Zn peptidases"/>
    <property type="match status" value="1"/>
</dbReference>
<keyword evidence="2" id="KW-0325">Glycoprotein</keyword>
<evidence type="ECO:0000256" key="1">
    <source>
        <dbReference type="ARBA" id="ARBA00005988"/>
    </source>
</evidence>
<keyword evidence="5" id="KW-0121">Carboxypeptidase</keyword>
<dbReference type="CDD" id="cd18173">
    <property type="entry name" value="M14_CP_bacteria"/>
    <property type="match status" value="1"/>
</dbReference>
<dbReference type="STRING" id="1307839.L21SP5_01594"/>
<dbReference type="OrthoDB" id="1489094at2"/>
<dbReference type="NCBIfam" id="TIGR04183">
    <property type="entry name" value="Por_Secre_tail"/>
    <property type="match status" value="1"/>
</dbReference>
<dbReference type="Pfam" id="PF00246">
    <property type="entry name" value="Peptidase_M14"/>
    <property type="match status" value="1"/>
</dbReference>
<organism evidence="5 6">
    <name type="scientific">Salinivirga cyanobacteriivorans</name>
    <dbReference type="NCBI Taxonomy" id="1307839"/>
    <lineage>
        <taxon>Bacteria</taxon>
        <taxon>Pseudomonadati</taxon>
        <taxon>Bacteroidota</taxon>
        <taxon>Bacteroidia</taxon>
        <taxon>Bacteroidales</taxon>
        <taxon>Salinivirgaceae</taxon>
        <taxon>Salinivirga</taxon>
    </lineage>
</organism>
<dbReference type="InterPro" id="IPR013783">
    <property type="entry name" value="Ig-like_fold"/>
</dbReference>
<dbReference type="Gene3D" id="2.60.40.10">
    <property type="entry name" value="Immunoglobulins"/>
    <property type="match status" value="2"/>
</dbReference>
<evidence type="ECO:0000313" key="5">
    <source>
        <dbReference type="EMBL" id="ALO15239.1"/>
    </source>
</evidence>
<gene>
    <name evidence="5" type="primary">scpD</name>
    <name evidence="5" type="ORF">L21SP5_01594</name>
</gene>
<dbReference type="PROSITE" id="PS52035">
    <property type="entry name" value="PEPTIDASE_M14"/>
    <property type="match status" value="1"/>
</dbReference>
<dbReference type="PANTHER" id="PTHR11532">
    <property type="entry name" value="PROTEASE M14 CARBOXYPEPTIDASE"/>
    <property type="match status" value="1"/>
</dbReference>
<feature type="active site" description="Proton donor/acceptor" evidence="3">
    <location>
        <position position="346"/>
    </location>
</feature>